<dbReference type="InterPro" id="IPR017850">
    <property type="entry name" value="Alkaline_phosphatase_core_sf"/>
</dbReference>
<reference evidence="2" key="1">
    <citation type="journal article" date="2023" name="Comput. Struct. Biotechnol. J.">
        <title>Discovery of a novel marine Bacteroidetes with a rich repertoire of carbohydrate-active enzymes.</title>
        <authorList>
            <person name="Chen B."/>
            <person name="Liu G."/>
            <person name="Chen Q."/>
            <person name="Wang H."/>
            <person name="Liu L."/>
            <person name="Tang K."/>
        </authorList>
    </citation>
    <scope>NUCLEOTIDE SEQUENCE</scope>
    <source>
        <strain evidence="2">TK19036</strain>
    </source>
</reference>
<dbReference type="GO" id="GO:0016787">
    <property type="term" value="F:hydrolase activity"/>
    <property type="evidence" value="ECO:0007669"/>
    <property type="project" value="UniProtKB-ARBA"/>
</dbReference>
<dbReference type="EMBL" id="CP120682">
    <property type="protein sequence ID" value="WKN35645.1"/>
    <property type="molecule type" value="Genomic_DNA"/>
</dbReference>
<proteinExistence type="predicted"/>
<dbReference type="Pfam" id="PF01663">
    <property type="entry name" value="Phosphodiest"/>
    <property type="match status" value="1"/>
</dbReference>
<dbReference type="PANTHER" id="PTHR10151">
    <property type="entry name" value="ECTONUCLEOTIDE PYROPHOSPHATASE/PHOSPHODIESTERASE"/>
    <property type="match status" value="1"/>
</dbReference>
<organism evidence="2">
    <name type="scientific">Roseihalotalea indica</name>
    <dbReference type="NCBI Taxonomy" id="2867963"/>
    <lineage>
        <taxon>Bacteria</taxon>
        <taxon>Pseudomonadati</taxon>
        <taxon>Bacteroidota</taxon>
        <taxon>Cytophagia</taxon>
        <taxon>Cytophagales</taxon>
        <taxon>Catalimonadaceae</taxon>
        <taxon>Roseihalotalea</taxon>
    </lineage>
</organism>
<feature type="chain" id="PRO_5041389886" evidence="1">
    <location>
        <begin position="22"/>
        <end position="419"/>
    </location>
</feature>
<dbReference type="AlphaFoldDB" id="A0AA49GIU0"/>
<protein>
    <submittedName>
        <fullName evidence="2">Alkaline phosphatase family protein</fullName>
    </submittedName>
</protein>
<dbReference type="Gene3D" id="3.40.720.10">
    <property type="entry name" value="Alkaline Phosphatase, subunit A"/>
    <property type="match status" value="1"/>
</dbReference>
<dbReference type="InterPro" id="IPR002591">
    <property type="entry name" value="Phosphodiest/P_Trfase"/>
</dbReference>
<name>A0AA49GIU0_9BACT</name>
<keyword evidence="1" id="KW-0732">Signal</keyword>
<reference evidence="2" key="2">
    <citation type="journal article" date="2024" name="Antonie Van Leeuwenhoek">
        <title>Roseihalotalea indica gen. nov., sp. nov., a halophilic Bacteroidetes from mesopelagic Southwest Indian Ocean with higher carbohydrate metabolic potential.</title>
        <authorList>
            <person name="Chen B."/>
            <person name="Zhang M."/>
            <person name="Lin D."/>
            <person name="Ye J."/>
            <person name="Tang K."/>
        </authorList>
    </citation>
    <scope>NUCLEOTIDE SEQUENCE</scope>
    <source>
        <strain evidence="2">TK19036</strain>
    </source>
</reference>
<feature type="signal peptide" evidence="1">
    <location>
        <begin position="1"/>
        <end position="21"/>
    </location>
</feature>
<gene>
    <name evidence="2" type="ORF">K4G66_25070</name>
</gene>
<dbReference type="SUPFAM" id="SSF53649">
    <property type="entry name" value="Alkaline phosphatase-like"/>
    <property type="match status" value="1"/>
</dbReference>
<evidence type="ECO:0000256" key="1">
    <source>
        <dbReference type="SAM" id="SignalP"/>
    </source>
</evidence>
<sequence>MTLSKKLFLFIFLLNGSLAYGQTTAHKAVFIIVDGIPADVIEKVETPNLDKIAQEGGYTRAYVGGGKDTYSETPTISAVGYNSLLTGTWVNKHNVWGNSIKEPNYHYWSIFRFLEEQYPQKKTAIFSTWLDNRTKLIGEGLPETGNLQLDYHFDGFELDTVQFPHDTARNYIHRIDEHVTQEAARYLKEEGPDLSWVYLEYTDDMGHKYGDSQQMYDAVEVADQQIGKVWEAIQHRQRTLDEEWLIVITTDHGRDAASGKDHGGQSERERTTWITTNAPNLNTYFHDYQPGVVDIMPTLAQFLEVDIPRKQALEIDGIPLTGPVSLIEPTLEHNQQQITASWKALEKEGMVKVWVSTTNHFKDSGENDAYALVGEVPLKQERFEFTLDDTSSSVYKVVLEGPHNAVNLWLTESSESVKK</sequence>
<accession>A0AA49GIU0</accession>
<dbReference type="PANTHER" id="PTHR10151:SF120">
    <property type="entry name" value="BIS(5'-ADENOSYL)-TRIPHOSPHATASE"/>
    <property type="match status" value="1"/>
</dbReference>
<evidence type="ECO:0000313" key="2">
    <source>
        <dbReference type="EMBL" id="WKN35645.1"/>
    </source>
</evidence>